<keyword evidence="7" id="KW-0489">Methyltransferase</keyword>
<dbReference type="GO" id="GO:0005634">
    <property type="term" value="C:nucleus"/>
    <property type="evidence" value="ECO:0007669"/>
    <property type="project" value="UniProtKB-SubCell"/>
</dbReference>
<evidence type="ECO:0000256" key="8">
    <source>
        <dbReference type="ARBA" id="ARBA00022679"/>
    </source>
</evidence>
<evidence type="ECO:0000256" key="16">
    <source>
        <dbReference type="SAM" id="MobiDB-lite"/>
    </source>
</evidence>
<dbReference type="InterPro" id="IPR038459">
    <property type="entry name" value="MT_TRM10-typ_sf"/>
</dbReference>
<feature type="compositionally biased region" description="Basic and acidic residues" evidence="16">
    <location>
        <begin position="89"/>
        <end position="110"/>
    </location>
</feature>
<dbReference type="GO" id="GO:0052905">
    <property type="term" value="F:tRNA (guanosine(9)-N1)-methyltransferase activity"/>
    <property type="evidence" value="ECO:0007669"/>
    <property type="project" value="UniProtKB-EC"/>
</dbReference>
<dbReference type="Gene3D" id="3.40.1280.30">
    <property type="match status" value="1"/>
</dbReference>
<dbReference type="CDD" id="cd18089">
    <property type="entry name" value="SPOUT_Trm10-like"/>
    <property type="match status" value="1"/>
</dbReference>
<protein>
    <recommendedName>
        <fullName evidence="5">tRNA (guanine(9)-N1)-methyltransferase</fullName>
        <ecNumber evidence="4">2.1.1.221</ecNumber>
    </recommendedName>
    <alternativeName>
        <fullName evidence="13">tRNA methyltransferase 10</fullName>
    </alternativeName>
    <alternativeName>
        <fullName evidence="12">tRNA(m1G9)-methyltransferase</fullName>
    </alternativeName>
</protein>
<evidence type="ECO:0000256" key="9">
    <source>
        <dbReference type="ARBA" id="ARBA00022691"/>
    </source>
</evidence>
<accession>A0AAD4KJX5</accession>
<evidence type="ECO:0000313" key="18">
    <source>
        <dbReference type="EMBL" id="KAH8693976.1"/>
    </source>
</evidence>
<evidence type="ECO:0000256" key="1">
    <source>
        <dbReference type="ARBA" id="ARBA00004123"/>
    </source>
</evidence>
<comment type="subunit">
    <text evidence="3">Monomer.</text>
</comment>
<evidence type="ECO:0000256" key="13">
    <source>
        <dbReference type="ARBA" id="ARBA00032166"/>
    </source>
</evidence>
<dbReference type="RefSeq" id="XP_046069646.1">
    <property type="nucleotide sequence ID" value="XM_046216756.1"/>
</dbReference>
<reference evidence="18" key="1">
    <citation type="submission" date="2021-12" db="EMBL/GenBank/DDBJ databases">
        <title>Convergent genome expansion in fungi linked to evolution of root-endophyte symbiosis.</title>
        <authorList>
            <consortium name="DOE Joint Genome Institute"/>
            <person name="Ke Y.-H."/>
            <person name="Bonito G."/>
            <person name="Liao H.-L."/>
            <person name="Looney B."/>
            <person name="Rojas-Flechas A."/>
            <person name="Nash J."/>
            <person name="Hameed K."/>
            <person name="Schadt C."/>
            <person name="Martin F."/>
            <person name="Crous P.W."/>
            <person name="Miettinen O."/>
            <person name="Magnuson J.K."/>
            <person name="Labbe J."/>
            <person name="Jacobson D."/>
            <person name="Doktycz M.J."/>
            <person name="Veneault-Fourrey C."/>
            <person name="Kuo A."/>
            <person name="Mondo S."/>
            <person name="Calhoun S."/>
            <person name="Riley R."/>
            <person name="Ohm R."/>
            <person name="LaButti K."/>
            <person name="Andreopoulos B."/>
            <person name="Pangilinan J."/>
            <person name="Nolan M."/>
            <person name="Tritt A."/>
            <person name="Clum A."/>
            <person name="Lipzen A."/>
            <person name="Daum C."/>
            <person name="Barry K."/>
            <person name="Grigoriev I.V."/>
            <person name="Vilgalys R."/>
        </authorList>
    </citation>
    <scope>NUCLEOTIDE SEQUENCE</scope>
    <source>
        <strain evidence="18">PMI_201</strain>
    </source>
</reference>
<keyword evidence="19" id="KW-1185">Reference proteome</keyword>
<feature type="region of interest" description="Disordered" evidence="16">
    <location>
        <begin position="343"/>
        <end position="382"/>
    </location>
</feature>
<dbReference type="AlphaFoldDB" id="A0AAD4KJX5"/>
<dbReference type="InterPro" id="IPR028564">
    <property type="entry name" value="MT_TRM10-typ"/>
</dbReference>
<evidence type="ECO:0000256" key="4">
    <source>
        <dbReference type="ARBA" id="ARBA00012797"/>
    </source>
</evidence>
<dbReference type="Proteomes" id="UP001201262">
    <property type="component" value="Unassembled WGS sequence"/>
</dbReference>
<sequence length="382" mass="43134">MEGEVRPRKLQKLEHDGSVVSHAEEQNADLNNGDKPAVKEGQQPADNAIGSLLSENDTTGDNEEVAAGDAAGQNAPLSKKQQKRLLKMKRWDEQREERQKWRKEKRDQQKQRKKERKLNGEDVDAAKKKKHSSLLVPVTFVIDCGWDDLMNDRERISLGSQVTRAYSDNTRAPYRGHLVVSSFDKLLKERFDTVLRKTHKSWKGIRFIDEDFVQAAAQAKEFMKEPTGGQIAGVFKDKEGVSPEEGEIIYLSSDSSETLTELKPYSTYIIGGLVDKNRHKGVCYQKATELGIKTAKLPIGDYLRMASRHVLATNHVLEIMLKWLECGDWGQAFLEVIPQRKGGTLKTDDTTQKDEDEEELSDIEHTEDVGEPDDVETTVSKG</sequence>
<evidence type="ECO:0000256" key="2">
    <source>
        <dbReference type="ARBA" id="ARBA00004496"/>
    </source>
</evidence>
<evidence type="ECO:0000256" key="14">
    <source>
        <dbReference type="ARBA" id="ARBA00048434"/>
    </source>
</evidence>
<dbReference type="InterPro" id="IPR007356">
    <property type="entry name" value="tRNA_m1G_MeTrfase_euk"/>
</dbReference>
<dbReference type="EMBL" id="JAJTJA010000009">
    <property type="protein sequence ID" value="KAH8693976.1"/>
    <property type="molecule type" value="Genomic_DNA"/>
</dbReference>
<feature type="compositionally biased region" description="Basic and acidic residues" evidence="16">
    <location>
        <begin position="1"/>
        <end position="25"/>
    </location>
</feature>
<evidence type="ECO:0000256" key="15">
    <source>
        <dbReference type="ARBA" id="ARBA00056529"/>
    </source>
</evidence>
<name>A0AAD4KJX5_9EURO</name>
<dbReference type="PANTHER" id="PTHR13563">
    <property type="entry name" value="TRNA (GUANINE-9-) METHYLTRANSFERASE"/>
    <property type="match status" value="1"/>
</dbReference>
<evidence type="ECO:0000256" key="11">
    <source>
        <dbReference type="ARBA" id="ARBA00023242"/>
    </source>
</evidence>
<keyword evidence="10" id="KW-0819">tRNA processing</keyword>
<organism evidence="18 19">
    <name type="scientific">Talaromyces proteolyticus</name>
    <dbReference type="NCBI Taxonomy" id="1131652"/>
    <lineage>
        <taxon>Eukaryota</taxon>
        <taxon>Fungi</taxon>
        <taxon>Dikarya</taxon>
        <taxon>Ascomycota</taxon>
        <taxon>Pezizomycotina</taxon>
        <taxon>Eurotiomycetes</taxon>
        <taxon>Eurotiomycetidae</taxon>
        <taxon>Eurotiales</taxon>
        <taxon>Trichocomaceae</taxon>
        <taxon>Talaromyces</taxon>
        <taxon>Talaromyces sect. Bacilispori</taxon>
    </lineage>
</organism>
<keyword evidence="11" id="KW-0539">Nucleus</keyword>
<dbReference type="PROSITE" id="PS51675">
    <property type="entry name" value="SAM_MT_TRM10"/>
    <property type="match status" value="1"/>
</dbReference>
<evidence type="ECO:0000259" key="17">
    <source>
        <dbReference type="PROSITE" id="PS51675"/>
    </source>
</evidence>
<proteinExistence type="predicted"/>
<dbReference type="GO" id="GO:0005737">
    <property type="term" value="C:cytoplasm"/>
    <property type="evidence" value="ECO:0007669"/>
    <property type="project" value="UniProtKB-SubCell"/>
</dbReference>
<evidence type="ECO:0000256" key="12">
    <source>
        <dbReference type="ARBA" id="ARBA00031792"/>
    </source>
</evidence>
<evidence type="ECO:0000256" key="7">
    <source>
        <dbReference type="ARBA" id="ARBA00022603"/>
    </source>
</evidence>
<comment type="function">
    <text evidence="15">S-adenosyl-L-methionine-dependent guanine N(1)-methyltransferase that catalyzes the formation of N(1)-methylguanine at position 9 (m1G9) in cytoplasmic tRNA.</text>
</comment>
<dbReference type="GO" id="GO:0000049">
    <property type="term" value="F:tRNA binding"/>
    <property type="evidence" value="ECO:0007669"/>
    <property type="project" value="TreeGrafter"/>
</dbReference>
<comment type="catalytic activity">
    <reaction evidence="14">
        <text>guanosine(9) in tRNA + S-adenosyl-L-methionine = N(1)-methylguanosine(9) in tRNA + S-adenosyl-L-homocysteine + H(+)</text>
        <dbReference type="Rhea" id="RHEA:43156"/>
        <dbReference type="Rhea" id="RHEA-COMP:10367"/>
        <dbReference type="Rhea" id="RHEA-COMP:10368"/>
        <dbReference type="ChEBI" id="CHEBI:15378"/>
        <dbReference type="ChEBI" id="CHEBI:57856"/>
        <dbReference type="ChEBI" id="CHEBI:59789"/>
        <dbReference type="ChEBI" id="CHEBI:73542"/>
        <dbReference type="ChEBI" id="CHEBI:74269"/>
        <dbReference type="EC" id="2.1.1.221"/>
    </reaction>
</comment>
<evidence type="ECO:0000313" key="19">
    <source>
        <dbReference type="Proteomes" id="UP001201262"/>
    </source>
</evidence>
<keyword evidence="8" id="KW-0808">Transferase</keyword>
<dbReference type="GO" id="GO:0002939">
    <property type="term" value="P:tRNA N1-guanine methylation"/>
    <property type="evidence" value="ECO:0007669"/>
    <property type="project" value="TreeGrafter"/>
</dbReference>
<dbReference type="FunFam" id="3.40.1280.30:FF:000004">
    <property type="entry name" value="tRNA (guanine(9)-N1)-methyltransferase"/>
    <property type="match status" value="1"/>
</dbReference>
<evidence type="ECO:0000256" key="10">
    <source>
        <dbReference type="ARBA" id="ARBA00022694"/>
    </source>
</evidence>
<feature type="region of interest" description="Disordered" evidence="16">
    <location>
        <begin position="1"/>
        <end position="128"/>
    </location>
</feature>
<dbReference type="PANTHER" id="PTHR13563:SF13">
    <property type="entry name" value="TRNA METHYLTRANSFERASE 10 HOMOLOG A"/>
    <property type="match status" value="1"/>
</dbReference>
<evidence type="ECO:0000256" key="5">
    <source>
        <dbReference type="ARBA" id="ARBA00020451"/>
    </source>
</evidence>
<dbReference type="EC" id="2.1.1.221" evidence="4"/>
<dbReference type="GeneID" id="70247043"/>
<feature type="domain" description="SAM-dependent MTase TRM10-type" evidence="17">
    <location>
        <begin position="126"/>
        <end position="344"/>
    </location>
</feature>
<comment type="subcellular location">
    <subcellularLocation>
        <location evidence="2">Cytoplasm</location>
    </subcellularLocation>
    <subcellularLocation>
        <location evidence="1">Nucleus</location>
    </subcellularLocation>
</comment>
<feature type="compositionally biased region" description="Basic and acidic residues" evidence="16">
    <location>
        <begin position="117"/>
        <end position="126"/>
    </location>
</feature>
<keyword evidence="6" id="KW-0963">Cytoplasm</keyword>
<keyword evidence="9" id="KW-0949">S-adenosyl-L-methionine</keyword>
<gene>
    <name evidence="18" type="ORF">BGW36DRAFT_384077</name>
</gene>
<comment type="caution">
    <text evidence="18">The sequence shown here is derived from an EMBL/GenBank/DDBJ whole genome shotgun (WGS) entry which is preliminary data.</text>
</comment>
<evidence type="ECO:0000256" key="3">
    <source>
        <dbReference type="ARBA" id="ARBA00011245"/>
    </source>
</evidence>
<evidence type="ECO:0000256" key="6">
    <source>
        <dbReference type="ARBA" id="ARBA00022490"/>
    </source>
</evidence>